<organism evidence="1 2">
    <name type="scientific">Diversispora eburnea</name>
    <dbReference type="NCBI Taxonomy" id="1213867"/>
    <lineage>
        <taxon>Eukaryota</taxon>
        <taxon>Fungi</taxon>
        <taxon>Fungi incertae sedis</taxon>
        <taxon>Mucoromycota</taxon>
        <taxon>Glomeromycotina</taxon>
        <taxon>Glomeromycetes</taxon>
        <taxon>Diversisporales</taxon>
        <taxon>Diversisporaceae</taxon>
        <taxon>Diversispora</taxon>
    </lineage>
</organism>
<accession>A0A9N9CSA0</accession>
<dbReference type="EMBL" id="CAJVPK010002484">
    <property type="protein sequence ID" value="CAG8613735.1"/>
    <property type="molecule type" value="Genomic_DNA"/>
</dbReference>
<dbReference type="Proteomes" id="UP000789706">
    <property type="component" value="Unassembled WGS sequence"/>
</dbReference>
<evidence type="ECO:0000313" key="1">
    <source>
        <dbReference type="EMBL" id="CAG8613735.1"/>
    </source>
</evidence>
<sequence>MSNKENEVLINENKTSKENEIPVSDDETYFRNILGHGFEDYNNGTSRKRVLKCDLGGRYNEKLSRPALGKKKNKGSKKRECMWQINITRKLNSPIVTVTSFNNEHNHNIYSETIKFSPIYNCFSQEIMVSDLTNAIQKIKREKGLNLGDAVSLLTKLLEYQKKDSECVFEKSSEAGTQSTQRAESENALIQKAVQSSFSLSQVQEVLENRHETEFINNSYSIWKTATLQYIQPFVMQTFFSDIDNLLKKKYLTQPIHDAHYKQMCQSVCYRAFQIPIAKITTSGNDSFEPFYDNSSEILIEADEDRELNLQSLIAIVSPNEI</sequence>
<evidence type="ECO:0000313" key="2">
    <source>
        <dbReference type="Proteomes" id="UP000789706"/>
    </source>
</evidence>
<dbReference type="OrthoDB" id="2444901at2759"/>
<name>A0A9N9CSA0_9GLOM</name>
<proteinExistence type="predicted"/>
<gene>
    <name evidence="1" type="ORF">DEBURN_LOCUS10086</name>
</gene>
<keyword evidence="2" id="KW-1185">Reference proteome</keyword>
<reference evidence="1" key="1">
    <citation type="submission" date="2021-06" db="EMBL/GenBank/DDBJ databases">
        <authorList>
            <person name="Kallberg Y."/>
            <person name="Tangrot J."/>
            <person name="Rosling A."/>
        </authorList>
    </citation>
    <scope>NUCLEOTIDE SEQUENCE</scope>
    <source>
        <strain evidence="1">AZ414A</strain>
    </source>
</reference>
<dbReference type="AlphaFoldDB" id="A0A9N9CSA0"/>
<comment type="caution">
    <text evidence="1">The sequence shown here is derived from an EMBL/GenBank/DDBJ whole genome shotgun (WGS) entry which is preliminary data.</text>
</comment>
<protein>
    <submittedName>
        <fullName evidence="1">9251_t:CDS:1</fullName>
    </submittedName>
</protein>